<feature type="chain" id="PRO_5015717173" evidence="1">
    <location>
        <begin position="21"/>
        <end position="60"/>
    </location>
</feature>
<sequence length="60" mass="6597">MNKTKIILFSLALLPTLSLAQTPQGNTTNPSFSKAKKIMQIQGNVNPILASRCQNILKKE</sequence>
<protein>
    <submittedName>
        <fullName evidence="2">Uncharacterized protein</fullName>
    </submittedName>
</protein>
<dbReference type="RefSeq" id="WP_107290203.1">
    <property type="nucleotide sequence ID" value="NZ_PYNF01000051.1"/>
</dbReference>
<proteinExistence type="predicted"/>
<dbReference type="AlphaFoldDB" id="A0A2T3KAF3"/>
<feature type="signal peptide" evidence="1">
    <location>
        <begin position="1"/>
        <end position="20"/>
    </location>
</feature>
<accession>A0A2T3KAF3</accession>
<gene>
    <name evidence="2" type="ORF">C9J27_25130</name>
</gene>
<comment type="caution">
    <text evidence="2">The sequence shown here is derived from an EMBL/GenBank/DDBJ whole genome shotgun (WGS) entry which is preliminary data.</text>
</comment>
<keyword evidence="1" id="KW-0732">Signal</keyword>
<reference evidence="2 3" key="1">
    <citation type="submission" date="2018-01" db="EMBL/GenBank/DDBJ databases">
        <title>Whole genome sequencing of Histamine producing bacteria.</title>
        <authorList>
            <person name="Butler K."/>
        </authorList>
    </citation>
    <scope>NUCLEOTIDE SEQUENCE [LARGE SCALE GENOMIC DNA]</scope>
    <source>
        <strain evidence="2 3">FS-7.2</strain>
    </source>
</reference>
<name>A0A2T3KAF3_9GAMM</name>
<dbReference type="EMBL" id="PYNF01000051">
    <property type="protein sequence ID" value="PSU88710.1"/>
    <property type="molecule type" value="Genomic_DNA"/>
</dbReference>
<organism evidence="2 3">
    <name type="scientific">Photobacterium kishitanii</name>
    <dbReference type="NCBI Taxonomy" id="318456"/>
    <lineage>
        <taxon>Bacteria</taxon>
        <taxon>Pseudomonadati</taxon>
        <taxon>Pseudomonadota</taxon>
        <taxon>Gammaproteobacteria</taxon>
        <taxon>Vibrionales</taxon>
        <taxon>Vibrionaceae</taxon>
        <taxon>Photobacterium</taxon>
    </lineage>
</organism>
<dbReference type="Proteomes" id="UP000241426">
    <property type="component" value="Unassembled WGS sequence"/>
</dbReference>
<evidence type="ECO:0000256" key="1">
    <source>
        <dbReference type="SAM" id="SignalP"/>
    </source>
</evidence>
<evidence type="ECO:0000313" key="3">
    <source>
        <dbReference type="Proteomes" id="UP000241426"/>
    </source>
</evidence>
<evidence type="ECO:0000313" key="2">
    <source>
        <dbReference type="EMBL" id="PSU88710.1"/>
    </source>
</evidence>